<dbReference type="Pfam" id="PF22322">
    <property type="entry name" value="DUF6973"/>
    <property type="match status" value="1"/>
</dbReference>
<evidence type="ECO:0000313" key="3">
    <source>
        <dbReference type="Proteomes" id="UP000325536"/>
    </source>
</evidence>
<accession>A0A5P3MTZ0</accession>
<protein>
    <recommendedName>
        <fullName evidence="1">DUF6973 domain-containing protein</fullName>
    </recommendedName>
</protein>
<dbReference type="KEGG" id="naq:D0T90_10450"/>
<gene>
    <name evidence="2" type="ORF">D0T90_10450</name>
</gene>
<organism evidence="2 3">
    <name type="scientific">Neisseria animalis</name>
    <dbReference type="NCBI Taxonomy" id="492"/>
    <lineage>
        <taxon>Bacteria</taxon>
        <taxon>Pseudomonadati</taxon>
        <taxon>Pseudomonadota</taxon>
        <taxon>Betaproteobacteria</taxon>
        <taxon>Neisseriales</taxon>
        <taxon>Neisseriaceae</taxon>
        <taxon>Neisseria</taxon>
    </lineage>
</organism>
<reference evidence="2 3" key="1">
    <citation type="submission" date="2018-08" db="EMBL/GenBank/DDBJ databases">
        <title>Neisseria animalis ATCC 49930 complete genome.</title>
        <authorList>
            <person name="Veseli I.A."/>
            <person name="Mascarenhas dos Santos A.C."/>
            <person name="Buttler R."/>
            <person name="Pombert J.-F."/>
        </authorList>
    </citation>
    <scope>NUCLEOTIDE SEQUENCE [LARGE SCALE GENOMIC DNA]</scope>
    <source>
        <strain evidence="2 3">ATCC 49930</strain>
    </source>
</reference>
<dbReference type="AlphaFoldDB" id="A0A5P3MTZ0"/>
<dbReference type="RefSeq" id="WP_123796287.1">
    <property type="nucleotide sequence ID" value="NZ_CP031699.1"/>
</dbReference>
<sequence length="233" mass="25977">MMKHIVLPVLAAVALAGCQSYQENQSRRSKITQFVLNHPVAAQAIGVEHDRSSNISSNAARFALRTGLDDTANGDGRGTQVNAVRHALWQAAIASKFDSETAEKVGNAYQAEMDARDGKNDYYSRLAADNAVDLRNNRIGREIGSSKPESDMKTLANDVLHYYLHTGLWTASKAGKGWHVEQSRLSEREYSRALKNIEPLNADGMTEEEQRNHKPDTFREIKRAVRALNRIED</sequence>
<feature type="domain" description="DUF6973" evidence="1">
    <location>
        <begin position="59"/>
        <end position="158"/>
    </location>
</feature>
<dbReference type="OrthoDB" id="6458461at2"/>
<proteinExistence type="predicted"/>
<dbReference type="PROSITE" id="PS51257">
    <property type="entry name" value="PROKAR_LIPOPROTEIN"/>
    <property type="match status" value="1"/>
</dbReference>
<evidence type="ECO:0000259" key="1">
    <source>
        <dbReference type="Pfam" id="PF22322"/>
    </source>
</evidence>
<dbReference type="Proteomes" id="UP000325536">
    <property type="component" value="Chromosome"/>
</dbReference>
<dbReference type="InterPro" id="IPR054246">
    <property type="entry name" value="DUF6973"/>
</dbReference>
<evidence type="ECO:0000313" key="2">
    <source>
        <dbReference type="EMBL" id="QEY25087.1"/>
    </source>
</evidence>
<keyword evidence="3" id="KW-1185">Reference proteome</keyword>
<dbReference type="EMBL" id="CP031699">
    <property type="protein sequence ID" value="QEY25087.1"/>
    <property type="molecule type" value="Genomic_DNA"/>
</dbReference>
<name>A0A5P3MTZ0_NEIAN</name>